<reference evidence="1 2" key="1">
    <citation type="journal article" date="2007" name="PLoS ONE">
        <title>Analysis of the neurotoxin complex genes in Clostridium botulinum A1-A4 and B1 strains: BoNT/A3, /Ba4 and /B1 clusters are located within plasmids.</title>
        <authorList>
            <person name="Smith T.J."/>
            <person name="Hill K.K."/>
            <person name="Foley B.T."/>
            <person name="Detter J.C."/>
            <person name="Munk A.C."/>
            <person name="Bruce D.C."/>
            <person name="Doggett N.A."/>
            <person name="Smith L.A."/>
            <person name="Marks J.D."/>
            <person name="Xie G."/>
            <person name="Brettin T.S."/>
        </authorList>
    </citation>
    <scope>NUCLEOTIDE SEQUENCE [LARGE SCALE GENOMIC DNA]</scope>
    <source>
        <strain evidence="2">657 / Type Ba4</strain>
    </source>
</reference>
<name>A0A3F2ZX35_CLOB6</name>
<organism evidence="1 2">
    <name type="scientific">Clostridium botulinum (strain 657 / Type Ba4)</name>
    <dbReference type="NCBI Taxonomy" id="515621"/>
    <lineage>
        <taxon>Bacteria</taxon>
        <taxon>Bacillati</taxon>
        <taxon>Bacillota</taxon>
        <taxon>Clostridia</taxon>
        <taxon>Eubacteriales</taxon>
        <taxon>Clostridiaceae</taxon>
        <taxon>Clostridium</taxon>
    </lineage>
</organism>
<evidence type="ECO:0000313" key="2">
    <source>
        <dbReference type="Proteomes" id="UP000002333"/>
    </source>
</evidence>
<dbReference type="AlphaFoldDB" id="A0A3F2ZX35"/>
<reference evidence="2" key="2">
    <citation type="submission" date="2008-05" db="EMBL/GenBank/DDBJ databases">
        <title>Genome sequence of Clostridium botulinum Ba4 strain 657.</title>
        <authorList>
            <person name="Shrivastava S."/>
            <person name="Brown J.L."/>
            <person name="Bruce D."/>
            <person name="Detter C."/>
            <person name="Munk C."/>
            <person name="Smith L.A."/>
            <person name="Smith T.J."/>
            <person name="Sutton G."/>
            <person name="Brettin T.S."/>
        </authorList>
    </citation>
    <scope>NUCLEOTIDE SEQUENCE [LARGE SCALE GENOMIC DNA]</scope>
    <source>
        <strain evidence="2">657 / Type Ba4</strain>
    </source>
</reference>
<protein>
    <submittedName>
        <fullName evidence="1">Uncharacterized protein</fullName>
    </submittedName>
</protein>
<dbReference type="Proteomes" id="UP000002333">
    <property type="component" value="Chromosome"/>
</dbReference>
<dbReference type="KEGG" id="cbi:CLJ_B1086"/>
<dbReference type="EMBL" id="CP001083">
    <property type="protein sequence ID" value="ACQ52001.1"/>
    <property type="molecule type" value="Genomic_DNA"/>
</dbReference>
<accession>A0A3F2ZX35</accession>
<sequence>MVGNVKYEIGFIKCEDFAKIKNKKIAIFIFVEVPILMYKKDTFY</sequence>
<proteinExistence type="predicted"/>
<gene>
    <name evidence="1" type="ordered locus">CLJ_B1086</name>
</gene>
<evidence type="ECO:0000313" key="1">
    <source>
        <dbReference type="EMBL" id="ACQ52001.1"/>
    </source>
</evidence>